<dbReference type="PANTHER" id="PTHR21547:SF0">
    <property type="entry name" value="CLUSTERIN-ASSOCIATED PROTEIN 1"/>
    <property type="match status" value="1"/>
</dbReference>
<dbReference type="Proteomes" id="UP000318582">
    <property type="component" value="Unassembled WGS sequence"/>
</dbReference>
<comment type="similarity">
    <text evidence="2">Belongs to the CLUAP1 family.</text>
</comment>
<dbReference type="InterPro" id="IPR019366">
    <property type="entry name" value="Clusterin-associated_protein-1"/>
</dbReference>
<keyword evidence="6" id="KW-0966">Cell projection</keyword>
<evidence type="ECO:0000256" key="6">
    <source>
        <dbReference type="ARBA" id="ARBA00023273"/>
    </source>
</evidence>
<organism evidence="9 10">
    <name type="scientific">Powellomyces hirtus</name>
    <dbReference type="NCBI Taxonomy" id="109895"/>
    <lineage>
        <taxon>Eukaryota</taxon>
        <taxon>Fungi</taxon>
        <taxon>Fungi incertae sedis</taxon>
        <taxon>Chytridiomycota</taxon>
        <taxon>Chytridiomycota incertae sedis</taxon>
        <taxon>Chytridiomycetes</taxon>
        <taxon>Spizellomycetales</taxon>
        <taxon>Powellomycetaceae</taxon>
        <taxon>Powellomyces</taxon>
    </lineage>
</organism>
<evidence type="ECO:0000256" key="4">
    <source>
        <dbReference type="ARBA" id="ARBA00023054"/>
    </source>
</evidence>
<keyword evidence="5" id="KW-0969">Cilium</keyword>
<dbReference type="PANTHER" id="PTHR21547">
    <property type="entry name" value="CLUSTERIN ASSOCIATED PROTEIN 1"/>
    <property type="match status" value="1"/>
</dbReference>
<reference evidence="9 10" key="1">
    <citation type="journal article" date="2019" name="Sci. Rep.">
        <title>Comparative genomics of chytrid fungi reveal insights into the obligate biotrophic and pathogenic lifestyle of Synchytrium endobioticum.</title>
        <authorList>
            <person name="van de Vossenberg B.T.L.H."/>
            <person name="Warris S."/>
            <person name="Nguyen H.D.T."/>
            <person name="van Gent-Pelzer M.P.E."/>
            <person name="Joly D.L."/>
            <person name="van de Geest H.C."/>
            <person name="Bonants P.J.M."/>
            <person name="Smith D.S."/>
            <person name="Levesque C.A."/>
            <person name="van der Lee T.A.J."/>
        </authorList>
    </citation>
    <scope>NUCLEOTIDE SEQUENCE [LARGE SCALE GENOMIC DNA]</scope>
    <source>
        <strain evidence="9 10">CBS 809.83</strain>
    </source>
</reference>
<gene>
    <name evidence="9" type="ORF">PhCBS80983_g06077</name>
</gene>
<dbReference type="GO" id="GO:0060271">
    <property type="term" value="P:cilium assembly"/>
    <property type="evidence" value="ECO:0007669"/>
    <property type="project" value="TreeGrafter"/>
</dbReference>
<dbReference type="EMBL" id="QEAQ01000176">
    <property type="protein sequence ID" value="TPX54020.1"/>
    <property type="molecule type" value="Genomic_DNA"/>
</dbReference>
<evidence type="ECO:0000256" key="1">
    <source>
        <dbReference type="ARBA" id="ARBA00004138"/>
    </source>
</evidence>
<feature type="compositionally biased region" description="Acidic residues" evidence="8">
    <location>
        <begin position="392"/>
        <end position="405"/>
    </location>
</feature>
<proteinExistence type="inferred from homology"/>
<feature type="compositionally biased region" description="Low complexity" evidence="8">
    <location>
        <begin position="351"/>
        <end position="371"/>
    </location>
</feature>
<accession>A0A507DT24</accession>
<feature type="coiled-coil region" evidence="7">
    <location>
        <begin position="274"/>
        <end position="301"/>
    </location>
</feature>
<sequence>MSYREMRSFTEKMRLLGYPRLVSMESFRSPNFSLLADILLWLVKSYDPTAEIPDDIDTEQDRIIFVKSVALFMAPKAHIKLNTRRLYMADGSCVRELAKIVDLLHEAVAMRASDAGEDTARIHPLDISSKLPQLKTCRLLATEITERGAKLYDSLGHELRYRDIRSAIISRPFELGAMESSVKSSIHALVELNTTTRTTLANLAADESNLISKIEKKKIELDRAQKRLLSLQSVRPAYMDEYERIEKDLGALYNAYMENFRNVTYLEQQLDEHNRVEQDKFEETEESLKKMQMKLQEEEMRLLRGDKDLGSVYEDVGRGNGSGQSPAREGGVQLTRPKGAGHRSRSFKTLSGTGSDSASPTPSSPQTKSTSLLAKHSNMDQDGIINTPASALDDDDDDDNSFDIDDGSHSEGSMTAESNSRSHSHHSNGHRNNNTHTKHANDDADPDDNDNDNDDDDDDDDDGHADLSDDFNDDDLEDDDDEDDELELMMDAGRGGGSERGLGDRGHRDGAFGEEEEGESGEDNDF</sequence>
<evidence type="ECO:0008006" key="11">
    <source>
        <dbReference type="Google" id="ProtNLM"/>
    </source>
</evidence>
<feature type="compositionally biased region" description="Acidic residues" evidence="8">
    <location>
        <begin position="512"/>
        <end position="526"/>
    </location>
</feature>
<feature type="region of interest" description="Disordered" evidence="8">
    <location>
        <begin position="312"/>
        <end position="526"/>
    </location>
</feature>
<keyword evidence="3" id="KW-0970">Cilium biogenesis/degradation</keyword>
<evidence type="ECO:0000256" key="3">
    <source>
        <dbReference type="ARBA" id="ARBA00022794"/>
    </source>
</evidence>
<keyword evidence="4 7" id="KW-0175">Coiled coil</keyword>
<comment type="caution">
    <text evidence="9">The sequence shown here is derived from an EMBL/GenBank/DDBJ whole genome shotgun (WGS) entry which is preliminary data.</text>
</comment>
<feature type="coiled-coil region" evidence="7">
    <location>
        <begin position="207"/>
        <end position="234"/>
    </location>
</feature>
<evidence type="ECO:0000256" key="7">
    <source>
        <dbReference type="SAM" id="Coils"/>
    </source>
</evidence>
<evidence type="ECO:0000256" key="8">
    <source>
        <dbReference type="SAM" id="MobiDB-lite"/>
    </source>
</evidence>
<feature type="compositionally biased region" description="Acidic residues" evidence="8">
    <location>
        <begin position="443"/>
        <end position="488"/>
    </location>
</feature>
<comment type="subcellular location">
    <subcellularLocation>
        <location evidence="1">Cell projection</location>
        <location evidence="1">Cilium</location>
    </subcellularLocation>
</comment>
<dbReference type="Pfam" id="PF10234">
    <property type="entry name" value="Cluap1"/>
    <property type="match status" value="1"/>
</dbReference>
<evidence type="ECO:0000256" key="5">
    <source>
        <dbReference type="ARBA" id="ARBA00023069"/>
    </source>
</evidence>
<evidence type="ECO:0000313" key="9">
    <source>
        <dbReference type="EMBL" id="TPX54020.1"/>
    </source>
</evidence>
<dbReference type="STRING" id="109895.A0A507DT24"/>
<dbReference type="AlphaFoldDB" id="A0A507DT24"/>
<dbReference type="GO" id="GO:0030992">
    <property type="term" value="C:intraciliary transport particle B"/>
    <property type="evidence" value="ECO:0007669"/>
    <property type="project" value="TreeGrafter"/>
</dbReference>
<evidence type="ECO:0000256" key="2">
    <source>
        <dbReference type="ARBA" id="ARBA00008340"/>
    </source>
</evidence>
<dbReference type="GO" id="GO:0005815">
    <property type="term" value="C:microtubule organizing center"/>
    <property type="evidence" value="ECO:0007669"/>
    <property type="project" value="TreeGrafter"/>
</dbReference>
<keyword evidence="10" id="KW-1185">Reference proteome</keyword>
<protein>
    <recommendedName>
        <fullName evidence="11">Clusterin-associated protein 1</fullName>
    </recommendedName>
</protein>
<feature type="compositionally biased region" description="Basic and acidic residues" evidence="8">
    <location>
        <begin position="501"/>
        <end position="511"/>
    </location>
</feature>
<name>A0A507DT24_9FUNG</name>
<dbReference type="GO" id="GO:0005929">
    <property type="term" value="C:cilium"/>
    <property type="evidence" value="ECO:0007669"/>
    <property type="project" value="UniProtKB-SubCell"/>
</dbReference>
<evidence type="ECO:0000313" key="10">
    <source>
        <dbReference type="Proteomes" id="UP000318582"/>
    </source>
</evidence>